<feature type="chain" id="PRO_5046344023" evidence="1">
    <location>
        <begin position="20"/>
        <end position="118"/>
    </location>
</feature>
<dbReference type="Proteomes" id="UP000652755">
    <property type="component" value="Unassembled WGS sequence"/>
</dbReference>
<dbReference type="EMBL" id="JACRYL010000003">
    <property type="protein sequence ID" value="MBC6109591.1"/>
    <property type="molecule type" value="Genomic_DNA"/>
</dbReference>
<feature type="signal peptide" evidence="1">
    <location>
        <begin position="1"/>
        <end position="19"/>
    </location>
</feature>
<evidence type="ECO:0000256" key="1">
    <source>
        <dbReference type="SAM" id="SignalP"/>
    </source>
</evidence>
<gene>
    <name evidence="2" type="ORF">H7U22_04070</name>
</gene>
<reference evidence="2 3" key="1">
    <citation type="submission" date="2020-08" db="EMBL/GenBank/DDBJ databases">
        <authorList>
            <person name="Sun Q."/>
            <person name="Inoue M."/>
        </authorList>
    </citation>
    <scope>NUCLEOTIDE SEQUENCE [LARGE SCALE GENOMIC DNA]</scope>
    <source>
        <strain evidence="2 3">CCM 8938</strain>
    </source>
</reference>
<protein>
    <submittedName>
        <fullName evidence="2">Uncharacterized protein</fullName>
    </submittedName>
</protein>
<evidence type="ECO:0000313" key="3">
    <source>
        <dbReference type="Proteomes" id="UP000652755"/>
    </source>
</evidence>
<keyword evidence="1" id="KW-0732">Signal</keyword>
<name>A0ABR7KNH1_9SPHI</name>
<organism evidence="2 3">
    <name type="scientific">Pedobacter fastidiosus</name>
    <dbReference type="NCBI Taxonomy" id="2765361"/>
    <lineage>
        <taxon>Bacteria</taxon>
        <taxon>Pseudomonadati</taxon>
        <taxon>Bacteroidota</taxon>
        <taxon>Sphingobacteriia</taxon>
        <taxon>Sphingobacteriales</taxon>
        <taxon>Sphingobacteriaceae</taxon>
        <taxon>Pedobacter</taxon>
    </lineage>
</organism>
<keyword evidence="3" id="KW-1185">Reference proteome</keyword>
<evidence type="ECO:0000313" key="2">
    <source>
        <dbReference type="EMBL" id="MBC6109591.1"/>
    </source>
</evidence>
<proteinExistence type="predicted"/>
<accession>A0ABR7KNH1</accession>
<dbReference type="RefSeq" id="WP_187070075.1">
    <property type="nucleotide sequence ID" value="NZ_JACRYL010000003.1"/>
</dbReference>
<comment type="caution">
    <text evidence="2">The sequence shown here is derived from an EMBL/GenBank/DDBJ whole genome shotgun (WGS) entry which is preliminary data.</text>
</comment>
<sequence>MKKLLFIAMMCFVSVSAFASVANDGIKTIPKLATNKKFELLRITGSYVSDCGVKWNFVINTNNPFSVAGRLNALIDKSNKACGTAKTQITNFIEYRLDETNERESLELVSEPELIFQP</sequence>